<evidence type="ECO:0000256" key="6">
    <source>
        <dbReference type="ARBA" id="ARBA00034881"/>
    </source>
</evidence>
<accession>A0A5N5T8R0</accession>
<dbReference type="Gene3D" id="3.40.1280.10">
    <property type="match status" value="1"/>
</dbReference>
<name>A0A5N5T8R0_9CRUS</name>
<keyword evidence="3 8" id="KW-0808">Transferase</keyword>
<dbReference type="SMART" id="SM00967">
    <property type="entry name" value="SpoU_sub_bind"/>
    <property type="match status" value="1"/>
</dbReference>
<evidence type="ECO:0000256" key="1">
    <source>
        <dbReference type="ARBA" id="ARBA00004173"/>
    </source>
</evidence>
<comment type="subcellular location">
    <subcellularLocation>
        <location evidence="1">Mitochondrion</location>
    </subcellularLocation>
</comment>
<evidence type="ECO:0000313" key="8">
    <source>
        <dbReference type="EMBL" id="KAB7502428.1"/>
    </source>
</evidence>
<keyword evidence="2 8" id="KW-0489">Methyltransferase</keyword>
<evidence type="ECO:0000256" key="3">
    <source>
        <dbReference type="ARBA" id="ARBA00022679"/>
    </source>
</evidence>
<evidence type="ECO:0000256" key="4">
    <source>
        <dbReference type="ARBA" id="ARBA00022946"/>
    </source>
</evidence>
<dbReference type="InterPro" id="IPR029028">
    <property type="entry name" value="Alpha/beta_knot_MTases"/>
</dbReference>
<dbReference type="SUPFAM" id="SSF75217">
    <property type="entry name" value="alpha/beta knot"/>
    <property type="match status" value="1"/>
</dbReference>
<reference evidence="8 9" key="1">
    <citation type="journal article" date="2019" name="PLoS Biol.">
        <title>Sex chromosomes control vertical transmission of feminizing Wolbachia symbionts in an isopod.</title>
        <authorList>
            <person name="Becking T."/>
            <person name="Chebbi M.A."/>
            <person name="Giraud I."/>
            <person name="Moumen B."/>
            <person name="Laverre T."/>
            <person name="Caubet Y."/>
            <person name="Peccoud J."/>
            <person name="Gilbert C."/>
            <person name="Cordaux R."/>
        </authorList>
    </citation>
    <scope>NUCLEOTIDE SEQUENCE [LARGE SCALE GENOMIC DNA]</scope>
    <source>
        <strain evidence="8">ANa2</strain>
        <tissue evidence="8">Whole body excluding digestive tract and cuticle</tissue>
    </source>
</reference>
<comment type="caution">
    <text evidence="8">The sequence shown here is derived from an EMBL/GenBank/DDBJ whole genome shotgun (WGS) entry which is preliminary data.</text>
</comment>
<dbReference type="GO" id="GO:0005739">
    <property type="term" value="C:mitochondrion"/>
    <property type="evidence" value="ECO:0007669"/>
    <property type="project" value="UniProtKB-SubCell"/>
</dbReference>
<sequence>MLYRRFYSSTFKTVRPPIFFKHNQINKTKEKEKIFVKTKLVKERPLNDEIQKIEENQLNEDFISSDLLTDCNIKKSKISFNIDNKKKELLYGIHPVLLALKSNRRSFYNAYLKESSLKNNIKLQEINELCKEQLIPTNYINEKRFKHLLGPEKLHQGICMEASNCPITSVVSKASSGIAEILPIHQILNIEEFLQNIRNHGFQIVSSLAHSNEALPLQKFQRAEKMLLIVGNEGRGVSPVVERHSDVAITIPPASNCIEDTHSLNVSVATSVILHFLSRQ</sequence>
<dbReference type="InterPro" id="IPR029026">
    <property type="entry name" value="tRNA_m1G_MTases_N"/>
</dbReference>
<evidence type="ECO:0000259" key="7">
    <source>
        <dbReference type="SMART" id="SM00967"/>
    </source>
</evidence>
<gene>
    <name evidence="8" type="primary">MRM1</name>
    <name evidence="8" type="ORF">Anas_12774</name>
</gene>
<dbReference type="InterPro" id="IPR013123">
    <property type="entry name" value="SpoU_subst-bd"/>
</dbReference>
<keyword evidence="9" id="KW-1185">Reference proteome</keyword>
<evidence type="ECO:0000313" key="9">
    <source>
        <dbReference type="Proteomes" id="UP000326759"/>
    </source>
</evidence>
<dbReference type="GO" id="GO:0003723">
    <property type="term" value="F:RNA binding"/>
    <property type="evidence" value="ECO:0007669"/>
    <property type="project" value="InterPro"/>
</dbReference>
<dbReference type="PANTHER" id="PTHR46103:SF1">
    <property type="entry name" value="RRNA METHYLTRANSFERASE 1, MITOCHONDRIAL"/>
    <property type="match status" value="1"/>
</dbReference>
<organism evidence="8 9">
    <name type="scientific">Armadillidium nasatum</name>
    <dbReference type="NCBI Taxonomy" id="96803"/>
    <lineage>
        <taxon>Eukaryota</taxon>
        <taxon>Metazoa</taxon>
        <taxon>Ecdysozoa</taxon>
        <taxon>Arthropoda</taxon>
        <taxon>Crustacea</taxon>
        <taxon>Multicrustacea</taxon>
        <taxon>Malacostraca</taxon>
        <taxon>Eumalacostraca</taxon>
        <taxon>Peracarida</taxon>
        <taxon>Isopoda</taxon>
        <taxon>Oniscidea</taxon>
        <taxon>Crinocheta</taxon>
        <taxon>Armadillidiidae</taxon>
        <taxon>Armadillidium</taxon>
    </lineage>
</organism>
<dbReference type="OrthoDB" id="270651at2759"/>
<feature type="domain" description="RNA 2-O ribose methyltransferase substrate binding" evidence="7">
    <location>
        <begin position="89"/>
        <end position="168"/>
    </location>
</feature>
<dbReference type="InterPro" id="IPR001537">
    <property type="entry name" value="SpoU_MeTrfase"/>
</dbReference>
<dbReference type="SUPFAM" id="SSF55315">
    <property type="entry name" value="L30e-like"/>
    <property type="match status" value="1"/>
</dbReference>
<dbReference type="Proteomes" id="UP000326759">
    <property type="component" value="Unassembled WGS sequence"/>
</dbReference>
<dbReference type="Pfam" id="PF00588">
    <property type="entry name" value="SpoU_methylase"/>
    <property type="match status" value="1"/>
</dbReference>
<dbReference type="AlphaFoldDB" id="A0A5N5T8R0"/>
<evidence type="ECO:0000256" key="5">
    <source>
        <dbReference type="ARBA" id="ARBA00023128"/>
    </source>
</evidence>
<dbReference type="GO" id="GO:0016435">
    <property type="term" value="F:rRNA (guanine) methyltransferase activity"/>
    <property type="evidence" value="ECO:0007669"/>
    <property type="project" value="TreeGrafter"/>
</dbReference>
<proteinExistence type="predicted"/>
<keyword evidence="5" id="KW-0496">Mitochondrion</keyword>
<protein>
    <recommendedName>
        <fullName evidence="6">rRNA methyltransferase 1, mitochondrial</fullName>
    </recommendedName>
</protein>
<dbReference type="InterPro" id="IPR029064">
    <property type="entry name" value="Ribosomal_eL30-like_sf"/>
</dbReference>
<keyword evidence="4" id="KW-0809">Transit peptide</keyword>
<dbReference type="PANTHER" id="PTHR46103">
    <property type="entry name" value="RRNA METHYLTRANSFERASE 1, MITOCHONDRIAL"/>
    <property type="match status" value="1"/>
</dbReference>
<dbReference type="InterPro" id="IPR047182">
    <property type="entry name" value="MRM1"/>
</dbReference>
<dbReference type="EMBL" id="SEYY01007558">
    <property type="protein sequence ID" value="KAB7502428.1"/>
    <property type="molecule type" value="Genomic_DNA"/>
</dbReference>
<evidence type="ECO:0000256" key="2">
    <source>
        <dbReference type="ARBA" id="ARBA00022603"/>
    </source>
</evidence>